<dbReference type="Gene3D" id="3.30.70.270">
    <property type="match status" value="1"/>
</dbReference>
<evidence type="ECO:0000313" key="17">
    <source>
        <dbReference type="EMBL" id="GGC46791.1"/>
    </source>
</evidence>
<dbReference type="Gene3D" id="3.30.1490.100">
    <property type="entry name" value="DNA polymerase, Y-family, little finger domain"/>
    <property type="match status" value="1"/>
</dbReference>
<feature type="binding site" evidence="15">
    <location>
        <position position="25"/>
    </location>
    <ligand>
        <name>Mg(2+)</name>
        <dbReference type="ChEBI" id="CHEBI:18420"/>
    </ligand>
</feature>
<dbReference type="Pfam" id="PF00817">
    <property type="entry name" value="IMS"/>
    <property type="match status" value="1"/>
</dbReference>
<dbReference type="PANTHER" id="PTHR11076:SF33">
    <property type="entry name" value="DNA POLYMERASE KAPPA"/>
    <property type="match status" value="1"/>
</dbReference>
<name>A0ABQ1MXD8_9BACT</name>
<dbReference type="RefSeq" id="WP_188443653.1">
    <property type="nucleotide sequence ID" value="NZ_BMFD01000010.1"/>
</dbReference>
<evidence type="ECO:0000259" key="16">
    <source>
        <dbReference type="PROSITE" id="PS50173"/>
    </source>
</evidence>
<keyword evidence="18" id="KW-1185">Reference proteome</keyword>
<comment type="similarity">
    <text evidence="2 15">Belongs to the DNA polymerase type-Y family.</text>
</comment>
<dbReference type="PANTHER" id="PTHR11076">
    <property type="entry name" value="DNA REPAIR POLYMERASE UMUC / TRANSFERASE FAMILY MEMBER"/>
    <property type="match status" value="1"/>
</dbReference>
<keyword evidence="8 15" id="KW-0479">Metal-binding</keyword>
<comment type="function">
    <text evidence="15">Poorly processive, error-prone DNA polymerase involved in untargeted mutagenesis. Copies undamaged DNA at stalled replication forks, which arise in vivo from mismatched or misaligned primer ends. These misaligned primers can be extended by PolIV. Exhibits no 3'-5' exonuclease (proofreading) activity. May be involved in translesional synthesis, in conjunction with the beta clamp from PolIII.</text>
</comment>
<comment type="catalytic activity">
    <reaction evidence="14 15">
        <text>DNA(n) + a 2'-deoxyribonucleoside 5'-triphosphate = DNA(n+1) + diphosphate</text>
        <dbReference type="Rhea" id="RHEA:22508"/>
        <dbReference type="Rhea" id="RHEA-COMP:17339"/>
        <dbReference type="Rhea" id="RHEA-COMP:17340"/>
        <dbReference type="ChEBI" id="CHEBI:33019"/>
        <dbReference type="ChEBI" id="CHEBI:61560"/>
        <dbReference type="ChEBI" id="CHEBI:173112"/>
        <dbReference type="EC" id="2.7.7.7"/>
    </reaction>
</comment>
<evidence type="ECO:0000256" key="14">
    <source>
        <dbReference type="ARBA" id="ARBA00049244"/>
    </source>
</evidence>
<evidence type="ECO:0000256" key="7">
    <source>
        <dbReference type="ARBA" id="ARBA00022705"/>
    </source>
</evidence>
<dbReference type="HAMAP" id="MF_01113">
    <property type="entry name" value="DNApol_IV"/>
    <property type="match status" value="1"/>
</dbReference>
<sequence length="410" mass="46771">MIFTALLTYIPKKMTPENRKIVHMDLDSFFVSVERLYDSKLNGKPILIGGSGDRGVVASCSYEARKFGVHSAMPMRTARQLCPEAMIIRGDFEKYSQKSHDVTEIIREDVPFFEKSSIDEFYIDYTGMDRFFGCFKMAKELRERILKETGLPISLGLSENKTVSKVATGEAKPNNAKEIPFGFEKPFLAPLSVRKIPMIGEKTSHTLYNMGVRKVQTLQNMPSELLEATFGKNGRIIWEKANGIDRSLVTPYSEAKSISSENTFEQDTIDVNMLEANMIAMTEQLASKLRQKQQLTACVSVKIRYSDFDTHTIQQRVPYTSTDHTLITVVKGLFKKLYNRRMLIRLIGVRFSSLVHGNYQINLFEDSEEQIRLYQALDRLNIKYGDKTVCRAIGMQVGRRRFNPFNGVGI</sequence>
<keyword evidence="4 15" id="KW-0963">Cytoplasm</keyword>
<dbReference type="InterPro" id="IPR017961">
    <property type="entry name" value="DNA_pol_Y-fam_little_finger"/>
</dbReference>
<evidence type="ECO:0000313" key="18">
    <source>
        <dbReference type="Proteomes" id="UP000635885"/>
    </source>
</evidence>
<keyword evidence="7 15" id="KW-0235">DNA replication</keyword>
<dbReference type="SUPFAM" id="SSF56672">
    <property type="entry name" value="DNA/RNA polymerases"/>
    <property type="match status" value="1"/>
</dbReference>
<protein>
    <recommendedName>
        <fullName evidence="15">DNA polymerase IV</fullName>
        <shortName evidence="15">Pol IV</shortName>
        <ecNumber evidence="15">2.7.7.7</ecNumber>
    </recommendedName>
</protein>
<keyword evidence="12 15" id="KW-0238">DNA-binding</keyword>
<evidence type="ECO:0000256" key="15">
    <source>
        <dbReference type="HAMAP-Rule" id="MF_01113"/>
    </source>
</evidence>
<keyword evidence="10 15" id="KW-0460">Magnesium</keyword>
<feature type="domain" description="UmuC" evidence="16">
    <location>
        <begin position="21"/>
        <end position="200"/>
    </location>
</feature>
<evidence type="ECO:0000256" key="4">
    <source>
        <dbReference type="ARBA" id="ARBA00022490"/>
    </source>
</evidence>
<dbReference type="Pfam" id="PF21999">
    <property type="entry name" value="IMS_HHH_1"/>
    <property type="match status" value="1"/>
</dbReference>
<feature type="site" description="Substrate discrimination" evidence="15">
    <location>
        <position position="30"/>
    </location>
</feature>
<comment type="subcellular location">
    <subcellularLocation>
        <location evidence="1 15">Cytoplasm</location>
    </subcellularLocation>
</comment>
<comment type="caution">
    <text evidence="17">The sequence shown here is derived from an EMBL/GenBank/DDBJ whole genome shotgun (WGS) entry which is preliminary data.</text>
</comment>
<dbReference type="EC" id="2.7.7.7" evidence="15"/>
<dbReference type="Gene3D" id="1.10.150.20">
    <property type="entry name" value="5' to 3' exonuclease, C-terminal subdomain"/>
    <property type="match status" value="1"/>
</dbReference>
<proteinExistence type="inferred from homology"/>
<dbReference type="SUPFAM" id="SSF100879">
    <property type="entry name" value="Lesion bypass DNA polymerase (Y-family), little finger domain"/>
    <property type="match status" value="1"/>
</dbReference>
<dbReference type="InterPro" id="IPR043502">
    <property type="entry name" value="DNA/RNA_pol_sf"/>
</dbReference>
<dbReference type="InterPro" id="IPR022880">
    <property type="entry name" value="DNApol_IV"/>
</dbReference>
<evidence type="ECO:0000256" key="8">
    <source>
        <dbReference type="ARBA" id="ARBA00022723"/>
    </source>
</evidence>
<comment type="cofactor">
    <cofactor evidence="15">
        <name>Mg(2+)</name>
        <dbReference type="ChEBI" id="CHEBI:18420"/>
    </cofactor>
    <text evidence="15">Binds 2 magnesium ions per subunit.</text>
</comment>
<evidence type="ECO:0000256" key="3">
    <source>
        <dbReference type="ARBA" id="ARBA00022457"/>
    </source>
</evidence>
<dbReference type="InterPro" id="IPR036775">
    <property type="entry name" value="DNA_pol_Y-fam_lit_finger_sf"/>
</dbReference>
<dbReference type="InterPro" id="IPR050116">
    <property type="entry name" value="DNA_polymerase-Y"/>
</dbReference>
<keyword evidence="5 15" id="KW-0808">Transferase</keyword>
<evidence type="ECO:0000256" key="9">
    <source>
        <dbReference type="ARBA" id="ARBA00022763"/>
    </source>
</evidence>
<dbReference type="PROSITE" id="PS50173">
    <property type="entry name" value="UMUC"/>
    <property type="match status" value="1"/>
</dbReference>
<evidence type="ECO:0000256" key="13">
    <source>
        <dbReference type="ARBA" id="ARBA00023204"/>
    </source>
</evidence>
<evidence type="ECO:0000256" key="1">
    <source>
        <dbReference type="ARBA" id="ARBA00004496"/>
    </source>
</evidence>
<evidence type="ECO:0000256" key="5">
    <source>
        <dbReference type="ARBA" id="ARBA00022679"/>
    </source>
</evidence>
<dbReference type="CDD" id="cd03586">
    <property type="entry name" value="PolY_Pol_IV_kappa"/>
    <property type="match status" value="1"/>
</dbReference>
<evidence type="ECO:0000256" key="10">
    <source>
        <dbReference type="ARBA" id="ARBA00022842"/>
    </source>
</evidence>
<dbReference type="EMBL" id="BMFD01000010">
    <property type="protein sequence ID" value="GGC46791.1"/>
    <property type="molecule type" value="Genomic_DNA"/>
</dbReference>
<evidence type="ECO:0000256" key="11">
    <source>
        <dbReference type="ARBA" id="ARBA00022932"/>
    </source>
</evidence>
<evidence type="ECO:0000256" key="12">
    <source>
        <dbReference type="ARBA" id="ARBA00023125"/>
    </source>
</evidence>
<gene>
    <name evidence="15 17" type="primary">dinB</name>
    <name evidence="17" type="ORF">GCM10010993_26790</name>
</gene>
<dbReference type="Pfam" id="PF11799">
    <property type="entry name" value="IMS_C"/>
    <property type="match status" value="1"/>
</dbReference>
<dbReference type="InterPro" id="IPR043128">
    <property type="entry name" value="Rev_trsase/Diguanyl_cyclase"/>
</dbReference>
<feature type="active site" evidence="15">
    <location>
        <position position="120"/>
    </location>
</feature>
<reference evidence="18" key="1">
    <citation type="journal article" date="2019" name="Int. J. Syst. Evol. Microbiol.">
        <title>The Global Catalogue of Microorganisms (GCM) 10K type strain sequencing project: providing services to taxonomists for standard genome sequencing and annotation.</title>
        <authorList>
            <consortium name="The Broad Institute Genomics Platform"/>
            <consortium name="The Broad Institute Genome Sequencing Center for Infectious Disease"/>
            <person name="Wu L."/>
            <person name="Ma J."/>
        </authorList>
    </citation>
    <scope>NUCLEOTIDE SEQUENCE [LARGE SCALE GENOMIC DNA]</scope>
    <source>
        <strain evidence="18">CGMCC 1.12479</strain>
    </source>
</reference>
<keyword evidence="9 15" id="KW-0227">DNA damage</keyword>
<dbReference type="InterPro" id="IPR053848">
    <property type="entry name" value="IMS_HHH_1"/>
</dbReference>
<keyword evidence="11 15" id="KW-0239">DNA-directed DNA polymerase</keyword>
<dbReference type="Proteomes" id="UP000635885">
    <property type="component" value="Unassembled WGS sequence"/>
</dbReference>
<dbReference type="Gene3D" id="3.40.1170.60">
    <property type="match status" value="1"/>
</dbReference>
<keyword evidence="3 15" id="KW-0515">Mutator protein</keyword>
<evidence type="ECO:0000256" key="6">
    <source>
        <dbReference type="ARBA" id="ARBA00022695"/>
    </source>
</evidence>
<comment type="subunit">
    <text evidence="15">Monomer.</text>
</comment>
<dbReference type="NCBIfam" id="NF002677">
    <property type="entry name" value="PRK02406.1"/>
    <property type="match status" value="1"/>
</dbReference>
<keyword evidence="6 15" id="KW-0548">Nucleotidyltransferase</keyword>
<organism evidence="17 18">
    <name type="scientific">Belliella aquatica</name>
    <dbReference type="NCBI Taxonomy" id="1323734"/>
    <lineage>
        <taxon>Bacteria</taxon>
        <taxon>Pseudomonadati</taxon>
        <taxon>Bacteroidota</taxon>
        <taxon>Cytophagia</taxon>
        <taxon>Cytophagales</taxon>
        <taxon>Cyclobacteriaceae</taxon>
        <taxon>Belliella</taxon>
    </lineage>
</organism>
<dbReference type="InterPro" id="IPR001126">
    <property type="entry name" value="UmuC"/>
</dbReference>
<feature type="binding site" evidence="15">
    <location>
        <position position="119"/>
    </location>
    <ligand>
        <name>Mg(2+)</name>
        <dbReference type="ChEBI" id="CHEBI:18420"/>
    </ligand>
</feature>
<accession>A0ABQ1MXD8</accession>
<evidence type="ECO:0000256" key="2">
    <source>
        <dbReference type="ARBA" id="ARBA00010945"/>
    </source>
</evidence>
<keyword evidence="13 15" id="KW-0234">DNA repair</keyword>